<keyword evidence="1" id="KW-0808">Transferase</keyword>
<dbReference type="EMBL" id="DRTV01000208">
    <property type="protein sequence ID" value="HHF58369.1"/>
    <property type="molecule type" value="Genomic_DNA"/>
</dbReference>
<organism evidence="3">
    <name type="scientific">candidate division WOR-3 bacterium</name>
    <dbReference type="NCBI Taxonomy" id="2052148"/>
    <lineage>
        <taxon>Bacteria</taxon>
        <taxon>Bacteria division WOR-3</taxon>
    </lineage>
</organism>
<reference evidence="3" key="1">
    <citation type="journal article" date="2020" name="mSystems">
        <title>Genome- and Community-Level Interaction Insights into Carbon Utilization and Element Cycling Functions of Hydrothermarchaeota in Hydrothermal Sediment.</title>
        <authorList>
            <person name="Zhou Z."/>
            <person name="Liu Y."/>
            <person name="Xu W."/>
            <person name="Pan J."/>
            <person name="Luo Z.H."/>
            <person name="Li M."/>
        </authorList>
    </citation>
    <scope>NUCLEOTIDE SEQUENCE [LARGE SCALE GENOMIC DNA]</scope>
    <source>
        <strain evidence="3">HyVt-94</strain>
    </source>
</reference>
<sequence length="413" mass="46412">MGRIGSVFIFEDEKYENFLPLVWLRPVFDLRVGILTIFEKWYKKLGDIEGVFLRSYLSKVVKEMYPGIRVNEKIRPGTKVLLVNGRALPPQDISIFEDVEEETLFVNNKGKVVAFYGYLDECKGMIETGRLRKKGVKESQIDVEVLNYLWDAIKLNGEEIINDFNMIGNSGIHSPIFQKVTLLGNEIFVAEGVRLYPNVVIDAEEGPVYIDKNVTVLPNAFLKGPLYVGEGSIIKVGAKIYEDVSIGPICKVGGEVEATIIHSYSNKQHDGFLGHSYVGSWVNIGADTNTSDLRNNYGSVKIIFKGERFDTGMQFLGAMIGDHTKSGINTMFNTGTIVGVFCNIFDSGFPPKFIPSFSWGGRQGFVTHELEKAIMTARRVMKRRKVELSPTYEEVVRKVFELTQKERDEAGVS</sequence>
<dbReference type="CDD" id="cd05635">
    <property type="entry name" value="LbH_unknown"/>
    <property type="match status" value="1"/>
</dbReference>
<dbReference type="Proteomes" id="UP000886014">
    <property type="component" value="Unassembled WGS sequence"/>
</dbReference>
<dbReference type="NCBIfam" id="TIGR03991">
    <property type="entry name" value="alt_bact_glmU"/>
    <property type="match status" value="1"/>
</dbReference>
<dbReference type="InterPro" id="IPR050065">
    <property type="entry name" value="GlmU-like"/>
</dbReference>
<accession>A0A7C5I4U4</accession>
<name>A0A7C5I4U4_UNCW3</name>
<dbReference type="GO" id="GO:0016746">
    <property type="term" value="F:acyltransferase activity"/>
    <property type="evidence" value="ECO:0007669"/>
    <property type="project" value="UniProtKB-KW"/>
</dbReference>
<dbReference type="AlphaFoldDB" id="A0A7C5I4U4"/>
<dbReference type="GO" id="GO:0016779">
    <property type="term" value="F:nucleotidyltransferase activity"/>
    <property type="evidence" value="ECO:0007669"/>
    <property type="project" value="UniProtKB-ARBA"/>
</dbReference>
<protein>
    <submittedName>
        <fullName evidence="3">Glucose-1-phosphate thymidylyltransferase</fullName>
    </submittedName>
</protein>
<evidence type="ECO:0000313" key="3">
    <source>
        <dbReference type="EMBL" id="HHF58369.1"/>
    </source>
</evidence>
<dbReference type="SUPFAM" id="SSF51161">
    <property type="entry name" value="Trimeric LpxA-like enzymes"/>
    <property type="match status" value="1"/>
</dbReference>
<gene>
    <name evidence="3" type="ORF">ENL41_02980</name>
</gene>
<dbReference type="InterPro" id="IPR023917">
    <property type="entry name" value="Bifunctiontional_GlmU_bac-type"/>
</dbReference>
<proteinExistence type="predicted"/>
<comment type="caution">
    <text evidence="3">The sequence shown here is derived from an EMBL/GenBank/DDBJ whole genome shotgun (WGS) entry which is preliminary data.</text>
</comment>
<dbReference type="PANTHER" id="PTHR43584:SF9">
    <property type="entry name" value="TRANSFERASE HEXAPEPTIDE REPEAT CONTAINING PROTEIN"/>
    <property type="match status" value="1"/>
</dbReference>
<evidence type="ECO:0000256" key="1">
    <source>
        <dbReference type="ARBA" id="ARBA00022679"/>
    </source>
</evidence>
<evidence type="ECO:0000256" key="2">
    <source>
        <dbReference type="ARBA" id="ARBA00023315"/>
    </source>
</evidence>
<dbReference type="PANTHER" id="PTHR43584">
    <property type="entry name" value="NUCLEOTIDYL TRANSFERASE"/>
    <property type="match status" value="1"/>
</dbReference>
<dbReference type="Gene3D" id="2.160.10.10">
    <property type="entry name" value="Hexapeptide repeat proteins"/>
    <property type="match status" value="1"/>
</dbReference>
<dbReference type="Pfam" id="PF13562">
    <property type="entry name" value="NTP_transf_4"/>
    <property type="match status" value="1"/>
</dbReference>
<keyword evidence="2" id="KW-0012">Acyltransferase</keyword>
<dbReference type="InterPro" id="IPR011004">
    <property type="entry name" value="Trimer_LpxA-like_sf"/>
</dbReference>